<feature type="compositionally biased region" description="Acidic residues" evidence="8">
    <location>
        <begin position="280"/>
        <end position="294"/>
    </location>
</feature>
<comment type="similarity">
    <text evidence="2">Belongs to the EAF family.</text>
</comment>
<feature type="region of interest" description="Disordered" evidence="8">
    <location>
        <begin position="61"/>
        <end position="98"/>
    </location>
</feature>
<reference evidence="10" key="1">
    <citation type="submission" date="2013-08" db="EMBL/GenBank/DDBJ databases">
        <title>Oryza genome evolution.</title>
        <authorList>
            <person name="Wing R.A."/>
            <person name="Panaud O."/>
            <person name="Oliveira A.C."/>
        </authorList>
    </citation>
    <scope>NUCLEOTIDE SEQUENCE</scope>
</reference>
<reference evidence="10" key="2">
    <citation type="submission" date="2015-04" db="UniProtKB">
        <authorList>
            <consortium name="EnsemblPlants"/>
        </authorList>
    </citation>
    <scope>IDENTIFICATION</scope>
</reference>
<evidence type="ECO:0000313" key="10">
    <source>
        <dbReference type="EnsemblPlants" id="OGLUM01G20080.1"/>
    </source>
</evidence>
<evidence type="ECO:0000256" key="3">
    <source>
        <dbReference type="ARBA" id="ARBA00022553"/>
    </source>
</evidence>
<feature type="compositionally biased region" description="Low complexity" evidence="8">
    <location>
        <begin position="360"/>
        <end position="401"/>
    </location>
</feature>
<reference evidence="10" key="3">
    <citation type="submission" date="2018-05" db="EMBL/GenBank/DDBJ databases">
        <title>OgluRS3 (Oryza glumaepatula Reference Sequence Version 3).</title>
        <authorList>
            <person name="Zhang J."/>
            <person name="Kudrna D."/>
            <person name="Lee S."/>
            <person name="Talag J."/>
            <person name="Welchert J."/>
            <person name="Wing R.A."/>
        </authorList>
    </citation>
    <scope>NUCLEOTIDE SEQUENCE [LARGE SCALE GENOMIC DNA]</scope>
</reference>
<organism evidence="10">
    <name type="scientific">Oryza glumipatula</name>
    <dbReference type="NCBI Taxonomy" id="40148"/>
    <lineage>
        <taxon>Eukaryota</taxon>
        <taxon>Viridiplantae</taxon>
        <taxon>Streptophyta</taxon>
        <taxon>Embryophyta</taxon>
        <taxon>Tracheophyta</taxon>
        <taxon>Spermatophyta</taxon>
        <taxon>Magnoliopsida</taxon>
        <taxon>Liliopsida</taxon>
        <taxon>Poales</taxon>
        <taxon>Poaceae</taxon>
        <taxon>BOP clade</taxon>
        <taxon>Oryzoideae</taxon>
        <taxon>Oryzeae</taxon>
        <taxon>Oryzinae</taxon>
        <taxon>Oryza</taxon>
    </lineage>
</organism>
<dbReference type="HOGENOM" id="CLU_047630_0_0_1"/>
<dbReference type="STRING" id="40148.A0A0D9Y9C3"/>
<dbReference type="PANTHER" id="PTHR15970:SF2">
    <property type="entry name" value="ELL-ASSOCIATED FACTOR EAF"/>
    <property type="match status" value="1"/>
</dbReference>
<feature type="domain" description="Transcription elongation factor Eaf N-terminal" evidence="9">
    <location>
        <begin position="101"/>
        <end position="200"/>
    </location>
</feature>
<protein>
    <recommendedName>
        <fullName evidence="9">Transcription elongation factor Eaf N-terminal domain-containing protein</fullName>
    </recommendedName>
</protein>
<keyword evidence="3" id="KW-0597">Phosphoprotein</keyword>
<sequence length="401" mass="42594">MSFNFKLVNEKFLSWETSLNRLPVITGDLRGLDEICVRKLEGEQIRALLAISRLGSGSIRRGGPSLGIDRSPPVSAARGGAGMASGNSGEPSTAPQPNRWYELRLGSSCRDPSPTAKFCTLRYEFKPASIDKTQAGSLQKTKDNRVTVEFHNNQPGKPKVTFEGSQEEYKDNDGVLFFDGETFRLERLHRAVKRLRHVRVPGESSAATSATTGMGESHSPPLPKVGKSPAMSKPAVHSVPVEVERIDIGEPENPGLRNNNRSTTYQPVTTNPFSFSPDPNDQEENLDILGDDDNGSPNNMSSGQGASVRGFDINIPNQLDIDDEIADVDVSDEADEGLNAAEALRAQVNAEGQQDEQETSSSSGSSSSSSSSGSGSGSGSSSSDSDGSDGDSASSGGDVDI</sequence>
<dbReference type="Gramene" id="OGLUM01G20080.1">
    <property type="protein sequence ID" value="OGLUM01G20080.1"/>
    <property type="gene ID" value="OGLUM01G20080"/>
</dbReference>
<dbReference type="InterPro" id="IPR027093">
    <property type="entry name" value="EAF_fam"/>
</dbReference>
<evidence type="ECO:0000256" key="1">
    <source>
        <dbReference type="ARBA" id="ARBA00004123"/>
    </source>
</evidence>
<dbReference type="AlphaFoldDB" id="A0A0D9Y9C3"/>
<keyword evidence="6" id="KW-0804">Transcription</keyword>
<evidence type="ECO:0000256" key="4">
    <source>
        <dbReference type="ARBA" id="ARBA00023015"/>
    </source>
</evidence>
<dbReference type="eggNOG" id="KOG4795">
    <property type="taxonomic scope" value="Eukaryota"/>
</dbReference>
<name>A0A0D9Y9C3_9ORYZ</name>
<feature type="region of interest" description="Disordered" evidence="8">
    <location>
        <begin position="201"/>
        <end position="401"/>
    </location>
</feature>
<feature type="compositionally biased region" description="Polar residues" evidence="8">
    <location>
        <begin position="295"/>
        <end position="305"/>
    </location>
</feature>
<dbReference type="EnsemblPlants" id="OGLUM01G20080.1">
    <property type="protein sequence ID" value="OGLUM01G20080.1"/>
    <property type="gene ID" value="OGLUM01G20080"/>
</dbReference>
<keyword evidence="7" id="KW-0539">Nucleus</keyword>
<evidence type="ECO:0000256" key="8">
    <source>
        <dbReference type="SAM" id="MobiDB-lite"/>
    </source>
</evidence>
<proteinExistence type="inferred from homology"/>
<feature type="compositionally biased region" description="Polar residues" evidence="8">
    <location>
        <begin position="256"/>
        <end position="279"/>
    </location>
</feature>
<evidence type="ECO:0000259" key="9">
    <source>
        <dbReference type="Pfam" id="PF09816"/>
    </source>
</evidence>
<feature type="compositionally biased region" description="Acidic residues" evidence="8">
    <location>
        <begin position="320"/>
        <end position="336"/>
    </location>
</feature>
<keyword evidence="4" id="KW-0805">Transcription regulation</keyword>
<evidence type="ECO:0000256" key="7">
    <source>
        <dbReference type="ARBA" id="ARBA00023242"/>
    </source>
</evidence>
<dbReference type="GO" id="GO:0003711">
    <property type="term" value="F:transcription elongation factor activity"/>
    <property type="evidence" value="ECO:0007669"/>
    <property type="project" value="TreeGrafter"/>
</dbReference>
<dbReference type="PANTHER" id="PTHR15970">
    <property type="entry name" value="ELL-ASSOCIATED FACTOR EAF"/>
    <property type="match status" value="1"/>
</dbReference>
<keyword evidence="11" id="KW-1185">Reference proteome</keyword>
<keyword evidence="5" id="KW-0010">Activator</keyword>
<accession>A0A0D9Y9C3</accession>
<evidence type="ECO:0000256" key="6">
    <source>
        <dbReference type="ARBA" id="ARBA00023163"/>
    </source>
</evidence>
<evidence type="ECO:0000256" key="2">
    <source>
        <dbReference type="ARBA" id="ARBA00007798"/>
    </source>
</evidence>
<dbReference type="GO" id="GO:0006368">
    <property type="term" value="P:transcription elongation by RNA polymerase II"/>
    <property type="evidence" value="ECO:0007669"/>
    <property type="project" value="InterPro"/>
</dbReference>
<dbReference type="Proteomes" id="UP000026961">
    <property type="component" value="Chromosome 1"/>
</dbReference>
<dbReference type="InterPro" id="IPR019194">
    <property type="entry name" value="Tscrpt_elong_fac_Eaf_N"/>
</dbReference>
<comment type="subcellular location">
    <subcellularLocation>
        <location evidence="1">Nucleus</location>
    </subcellularLocation>
</comment>
<dbReference type="GO" id="GO:0032783">
    <property type="term" value="C:super elongation complex"/>
    <property type="evidence" value="ECO:0007669"/>
    <property type="project" value="InterPro"/>
</dbReference>
<dbReference type="Pfam" id="PF09816">
    <property type="entry name" value="EAF"/>
    <property type="match status" value="1"/>
</dbReference>
<feature type="compositionally biased region" description="Polar residues" evidence="8">
    <location>
        <begin position="205"/>
        <end position="214"/>
    </location>
</feature>
<evidence type="ECO:0000256" key="5">
    <source>
        <dbReference type="ARBA" id="ARBA00023159"/>
    </source>
</evidence>
<evidence type="ECO:0000313" key="11">
    <source>
        <dbReference type="Proteomes" id="UP000026961"/>
    </source>
</evidence>